<name>A0A8J2RNX7_9CRUS</name>
<evidence type="ECO:0000256" key="1">
    <source>
        <dbReference type="SAM" id="Coils"/>
    </source>
</evidence>
<dbReference type="OrthoDB" id="6343735at2759"/>
<feature type="transmembrane region" description="Helical" evidence="3">
    <location>
        <begin position="56"/>
        <end position="74"/>
    </location>
</feature>
<protein>
    <submittedName>
        <fullName evidence="4">Uncharacterized protein</fullName>
    </submittedName>
</protein>
<feature type="region of interest" description="Disordered" evidence="2">
    <location>
        <begin position="145"/>
        <end position="211"/>
    </location>
</feature>
<reference evidence="4" key="1">
    <citation type="submission" date="2021-11" db="EMBL/GenBank/DDBJ databases">
        <authorList>
            <person name="Schell T."/>
        </authorList>
    </citation>
    <scope>NUCLEOTIDE SEQUENCE</scope>
    <source>
        <strain evidence="4">M5</strain>
    </source>
</reference>
<accession>A0A8J2RNX7</accession>
<organism evidence="4 5">
    <name type="scientific">Daphnia galeata</name>
    <dbReference type="NCBI Taxonomy" id="27404"/>
    <lineage>
        <taxon>Eukaryota</taxon>
        <taxon>Metazoa</taxon>
        <taxon>Ecdysozoa</taxon>
        <taxon>Arthropoda</taxon>
        <taxon>Crustacea</taxon>
        <taxon>Branchiopoda</taxon>
        <taxon>Diplostraca</taxon>
        <taxon>Cladocera</taxon>
        <taxon>Anomopoda</taxon>
        <taxon>Daphniidae</taxon>
        <taxon>Daphnia</taxon>
    </lineage>
</organism>
<evidence type="ECO:0000313" key="5">
    <source>
        <dbReference type="Proteomes" id="UP000789390"/>
    </source>
</evidence>
<evidence type="ECO:0000256" key="2">
    <source>
        <dbReference type="SAM" id="MobiDB-lite"/>
    </source>
</evidence>
<comment type="caution">
    <text evidence="4">The sequence shown here is derived from an EMBL/GenBank/DDBJ whole genome shotgun (WGS) entry which is preliminary data.</text>
</comment>
<proteinExistence type="predicted"/>
<evidence type="ECO:0000256" key="3">
    <source>
        <dbReference type="SAM" id="Phobius"/>
    </source>
</evidence>
<evidence type="ECO:0000313" key="4">
    <source>
        <dbReference type="EMBL" id="CAH0106010.1"/>
    </source>
</evidence>
<keyword evidence="1" id="KW-0175">Coiled coil</keyword>
<dbReference type="Proteomes" id="UP000789390">
    <property type="component" value="Unassembled WGS sequence"/>
</dbReference>
<dbReference type="AlphaFoldDB" id="A0A8J2RNX7"/>
<dbReference type="EMBL" id="CAKKLH010000212">
    <property type="protein sequence ID" value="CAH0106010.1"/>
    <property type="molecule type" value="Genomic_DNA"/>
</dbReference>
<feature type="compositionally biased region" description="Low complexity" evidence="2">
    <location>
        <begin position="173"/>
        <end position="182"/>
    </location>
</feature>
<keyword evidence="5" id="KW-1185">Reference proteome</keyword>
<keyword evidence="3" id="KW-0812">Transmembrane</keyword>
<keyword evidence="3" id="KW-1133">Transmembrane helix</keyword>
<keyword evidence="3" id="KW-0472">Membrane</keyword>
<gene>
    <name evidence="4" type="ORF">DGAL_LOCUS9158</name>
</gene>
<feature type="coiled-coil region" evidence="1">
    <location>
        <begin position="92"/>
        <end position="126"/>
    </location>
</feature>
<sequence>MKTEEVKYVYQSEGPLLAKTKNGSVYQETTVSGSNNRAKDVKHCCWPSHLFSRLRLILSCLAIVSCLVVIAVLMTSGIKASNSREQAQEAEITILKDLVENQQSRLHRMQKELQFLVTRQKAYEAKEDSFRRRIGTIGTGSATNIWPSLDEDQSQDSKTADSELPLLPRLSGQPQQSTPSQQDDVDVDKLPRASANKKRKGKMPLDDQQLL</sequence>